<evidence type="ECO:0000256" key="12">
    <source>
        <dbReference type="NCBIfam" id="TIGR00665"/>
    </source>
</evidence>
<evidence type="ECO:0000256" key="5">
    <source>
        <dbReference type="ARBA" id="ARBA00022801"/>
    </source>
</evidence>
<evidence type="ECO:0000256" key="6">
    <source>
        <dbReference type="ARBA" id="ARBA00022806"/>
    </source>
</evidence>
<evidence type="ECO:0000259" key="14">
    <source>
        <dbReference type="PROSITE" id="PS51199"/>
    </source>
</evidence>
<gene>
    <name evidence="16" type="primary">dnaB</name>
    <name evidence="15" type="ORF">BN580_00222</name>
    <name evidence="16" type="ORF">MR241_05015</name>
</gene>
<name>R6V2C5_9BACT</name>
<dbReference type="PANTHER" id="PTHR30153:SF2">
    <property type="entry name" value="REPLICATIVE DNA HELICASE"/>
    <property type="match status" value="1"/>
</dbReference>
<dbReference type="Gene3D" id="1.10.860.10">
    <property type="entry name" value="DNAb Helicase, Chain A"/>
    <property type="match status" value="1"/>
</dbReference>
<protein>
    <recommendedName>
        <fullName evidence="12 13">Replicative DNA helicase</fullName>
        <ecNumber evidence="12 13">5.6.2.3</ecNumber>
    </recommendedName>
</protein>
<dbReference type="InterPro" id="IPR016136">
    <property type="entry name" value="DNA_helicase_N/primase_C"/>
</dbReference>
<dbReference type="InterPro" id="IPR027417">
    <property type="entry name" value="P-loop_NTPase"/>
</dbReference>
<keyword evidence="7 13" id="KW-0067">ATP-binding</keyword>
<keyword evidence="3 13" id="KW-0235">DNA replication</keyword>
<comment type="function">
    <text evidence="10 13">The main replicative DNA helicase, it participates in initiation and elongation during chromosome replication. Travels ahead of the DNA replisome, separating dsDNA into templates for DNA synthesis. A processive ATP-dependent 5'-3' DNA helicase it has DNA-dependent ATPase activity.</text>
</comment>
<dbReference type="GO" id="GO:0006269">
    <property type="term" value="P:DNA replication, synthesis of primer"/>
    <property type="evidence" value="ECO:0007669"/>
    <property type="project" value="UniProtKB-UniRule"/>
</dbReference>
<dbReference type="InterPro" id="IPR007693">
    <property type="entry name" value="DNA_helicase_DnaB-like_N"/>
</dbReference>
<sequence>MESSELIRKMPFSLEAEQSVLGSILIDPECFPEIASMLKSDDFYLESHAAIYLAMQDLFLQSRTIDVVTLIDALVKNGVYGTGDEGRKYIKIIAEIVPSAANVKDYAKIVRDKNILRRLIGVCSEISDTAYSEQDDVTHLLDSAEQAIFAIAENNETKGFTHIREAILANYEHIKLLKTDKAAAAGQPTGFSDLDKVLVGMGPGDLILVGARPGMGKTSFTMNVATKVAQYSKKAVCVFSLEMSAEQLASRMLSSEALVDSYALRSGNLSNDDWEKLARASSMLSECEILIDDTAGMTVTGMKAKLRRVKNLGLVVIDYLQLMQSDRRIDSRVNEVAEISRNLKLLAKDLRVPIITCAQLSRGPESRTDKRPMLSDLRDSGAIEQDADVVMFLYRDEYYDAADKKDGIQNTAEIIVAKNRHGSTANVKMGWFGAFTKFTSLSDREEP</sequence>
<evidence type="ECO:0000256" key="10">
    <source>
        <dbReference type="ARBA" id="ARBA00044932"/>
    </source>
</evidence>
<evidence type="ECO:0000256" key="7">
    <source>
        <dbReference type="ARBA" id="ARBA00022840"/>
    </source>
</evidence>
<dbReference type="GO" id="GO:1990077">
    <property type="term" value="C:primosome complex"/>
    <property type="evidence" value="ECO:0007669"/>
    <property type="project" value="UniProtKB-UniRule"/>
</dbReference>
<dbReference type="STRING" id="1263015.BN580_00222"/>
<reference evidence="16 18" key="2">
    <citation type="submission" date="2022-03" db="EMBL/GenBank/DDBJ databases">
        <title>Metagenome-assembled genomes from swine fecal metagenomes.</title>
        <authorList>
            <person name="Holman D.B."/>
            <person name="Kommadath A."/>
        </authorList>
    </citation>
    <scope>NUCLEOTIDE SEQUENCE [LARGE SCALE GENOMIC DNA]</scope>
    <source>
        <strain evidence="16">SUG147</strain>
    </source>
</reference>
<keyword evidence="2 13" id="KW-0639">Primosome</keyword>
<comment type="catalytic activity">
    <reaction evidence="11 13">
        <text>ATP + H2O = ADP + phosphate + H(+)</text>
        <dbReference type="Rhea" id="RHEA:13065"/>
        <dbReference type="ChEBI" id="CHEBI:15377"/>
        <dbReference type="ChEBI" id="CHEBI:15378"/>
        <dbReference type="ChEBI" id="CHEBI:30616"/>
        <dbReference type="ChEBI" id="CHEBI:43474"/>
        <dbReference type="ChEBI" id="CHEBI:456216"/>
        <dbReference type="EC" id="5.6.2.3"/>
    </reaction>
</comment>
<dbReference type="EMBL" id="JALEMU010000077">
    <property type="protein sequence ID" value="MCI5755636.1"/>
    <property type="molecule type" value="Genomic_DNA"/>
</dbReference>
<evidence type="ECO:0000256" key="9">
    <source>
        <dbReference type="ARBA" id="ARBA00023235"/>
    </source>
</evidence>
<dbReference type="EMBL" id="CBFW010000408">
    <property type="protein sequence ID" value="CDC76927.1"/>
    <property type="molecule type" value="Genomic_DNA"/>
</dbReference>
<evidence type="ECO:0000256" key="8">
    <source>
        <dbReference type="ARBA" id="ARBA00023125"/>
    </source>
</evidence>
<dbReference type="GO" id="GO:0005524">
    <property type="term" value="F:ATP binding"/>
    <property type="evidence" value="ECO:0007669"/>
    <property type="project" value="UniProtKB-UniRule"/>
</dbReference>
<dbReference type="GO" id="GO:0043139">
    <property type="term" value="F:5'-3' DNA helicase activity"/>
    <property type="evidence" value="ECO:0007669"/>
    <property type="project" value="UniProtKB-EC"/>
</dbReference>
<evidence type="ECO:0000313" key="16">
    <source>
        <dbReference type="EMBL" id="MCI5755636.1"/>
    </source>
</evidence>
<evidence type="ECO:0000256" key="13">
    <source>
        <dbReference type="RuleBase" id="RU362085"/>
    </source>
</evidence>
<dbReference type="Proteomes" id="UP001139365">
    <property type="component" value="Unassembled WGS sequence"/>
</dbReference>
<comment type="similarity">
    <text evidence="1 13">Belongs to the helicase family. DnaB subfamily.</text>
</comment>
<dbReference type="GO" id="GO:0005829">
    <property type="term" value="C:cytosol"/>
    <property type="evidence" value="ECO:0007669"/>
    <property type="project" value="TreeGrafter"/>
</dbReference>
<organism evidence="15 17">
    <name type="scientific">Candidatus Colimorpha enterica</name>
    <dbReference type="NCBI Taxonomy" id="3083063"/>
    <lineage>
        <taxon>Bacteria</taxon>
        <taxon>Pseudomonadati</taxon>
        <taxon>Bacteroidota</taxon>
        <taxon>Bacteroidia</taxon>
        <taxon>Bacteroidales</taxon>
        <taxon>Candidatus Colimorpha</taxon>
    </lineage>
</organism>
<dbReference type="Pfam" id="PF00772">
    <property type="entry name" value="DnaB"/>
    <property type="match status" value="1"/>
</dbReference>
<dbReference type="GO" id="GO:0016787">
    <property type="term" value="F:hydrolase activity"/>
    <property type="evidence" value="ECO:0007669"/>
    <property type="project" value="UniProtKB-KW"/>
</dbReference>
<accession>R6V2C5</accession>
<evidence type="ECO:0000313" key="18">
    <source>
        <dbReference type="Proteomes" id="UP001139365"/>
    </source>
</evidence>
<keyword evidence="8 13" id="KW-0238">DNA-binding</keyword>
<dbReference type="InterPro" id="IPR036185">
    <property type="entry name" value="DNA_heli_DnaB-like_N_sf"/>
</dbReference>
<keyword evidence="4 13" id="KW-0547">Nucleotide-binding</keyword>
<feature type="domain" description="SF4 helicase" evidence="14">
    <location>
        <begin position="180"/>
        <end position="445"/>
    </location>
</feature>
<evidence type="ECO:0000256" key="11">
    <source>
        <dbReference type="ARBA" id="ARBA00048954"/>
    </source>
</evidence>
<evidence type="ECO:0000256" key="1">
    <source>
        <dbReference type="ARBA" id="ARBA00008428"/>
    </source>
</evidence>
<dbReference type="Gene3D" id="3.40.50.300">
    <property type="entry name" value="P-loop containing nucleotide triphosphate hydrolases"/>
    <property type="match status" value="1"/>
</dbReference>
<evidence type="ECO:0000256" key="3">
    <source>
        <dbReference type="ARBA" id="ARBA00022705"/>
    </source>
</evidence>
<keyword evidence="6 13" id="KW-0347">Helicase</keyword>
<dbReference type="EC" id="5.6.2.3" evidence="12 13"/>
<dbReference type="FunFam" id="1.10.860.10:FF:000001">
    <property type="entry name" value="Replicative DNA helicase"/>
    <property type="match status" value="1"/>
</dbReference>
<dbReference type="SUPFAM" id="SSF48024">
    <property type="entry name" value="N-terminal domain of DnaB helicase"/>
    <property type="match status" value="1"/>
</dbReference>
<evidence type="ECO:0000313" key="15">
    <source>
        <dbReference type="EMBL" id="CDC76927.1"/>
    </source>
</evidence>
<evidence type="ECO:0000313" key="17">
    <source>
        <dbReference type="Proteomes" id="UP000017938"/>
    </source>
</evidence>
<dbReference type="Pfam" id="PF03796">
    <property type="entry name" value="DnaB_C"/>
    <property type="match status" value="1"/>
</dbReference>
<keyword evidence="5 13" id="KW-0378">Hydrolase</keyword>
<proteinExistence type="inferred from homology"/>
<dbReference type="InterPro" id="IPR007692">
    <property type="entry name" value="DNA_helicase_DnaB"/>
</dbReference>
<comment type="caution">
    <text evidence="15">The sequence shown here is derived from an EMBL/GenBank/DDBJ whole genome shotgun (WGS) entry which is preliminary data.</text>
</comment>
<dbReference type="SUPFAM" id="SSF52540">
    <property type="entry name" value="P-loop containing nucleoside triphosphate hydrolases"/>
    <property type="match status" value="1"/>
</dbReference>
<dbReference type="PANTHER" id="PTHR30153">
    <property type="entry name" value="REPLICATIVE DNA HELICASE DNAB"/>
    <property type="match status" value="1"/>
</dbReference>
<reference evidence="15" key="1">
    <citation type="submission" date="2012-11" db="EMBL/GenBank/DDBJ databases">
        <title>Dependencies among metagenomic species, viruses, plasmids and units of genetic variation.</title>
        <authorList>
            <person name="Nielsen H.B."/>
            <person name="Almeida M."/>
            <person name="Juncker A.S."/>
            <person name="Rasmussen S."/>
            <person name="Li J."/>
            <person name="Sunagawa S."/>
            <person name="Plichta D."/>
            <person name="Gautier L."/>
            <person name="Le Chatelier E."/>
            <person name="Peletier E."/>
            <person name="Bonde I."/>
            <person name="Nielsen T."/>
            <person name="Manichanh C."/>
            <person name="Arumugam M."/>
            <person name="Batto J."/>
            <person name="Santos M.B.Q.D."/>
            <person name="Blom N."/>
            <person name="Borruel N."/>
            <person name="Burgdorf K.S."/>
            <person name="Boumezbeur F."/>
            <person name="Casellas F."/>
            <person name="Dore J."/>
            <person name="Guarner F."/>
            <person name="Hansen T."/>
            <person name="Hildebrand F."/>
            <person name="Kaas R.S."/>
            <person name="Kennedy S."/>
            <person name="Kristiansen K."/>
            <person name="Kultima J.R."/>
            <person name="Leonard P."/>
            <person name="Levenez F."/>
            <person name="Lund O."/>
            <person name="Moumen B."/>
            <person name="Le Paslier D."/>
            <person name="Pons N."/>
            <person name="Pedersen O."/>
            <person name="Prifti E."/>
            <person name="Qin J."/>
            <person name="Raes J."/>
            <person name="Tap J."/>
            <person name="Tims S."/>
            <person name="Ussery D.W."/>
            <person name="Yamada T."/>
            <person name="MetaHit consortium"/>
            <person name="Renault P."/>
            <person name="Sicheritz-Ponten T."/>
            <person name="Bork P."/>
            <person name="Wang J."/>
            <person name="Brunak S."/>
            <person name="Ehrlich S.D."/>
        </authorList>
    </citation>
    <scope>NUCLEOTIDE SEQUENCE [LARGE SCALE GENOMIC DNA]</scope>
</reference>
<evidence type="ECO:0000256" key="2">
    <source>
        <dbReference type="ARBA" id="ARBA00022515"/>
    </source>
</evidence>
<keyword evidence="9" id="KW-0413">Isomerase</keyword>
<dbReference type="InterPro" id="IPR003593">
    <property type="entry name" value="AAA+_ATPase"/>
</dbReference>
<dbReference type="SMART" id="SM00382">
    <property type="entry name" value="AAA"/>
    <property type="match status" value="1"/>
</dbReference>
<dbReference type="PROSITE" id="PS51199">
    <property type="entry name" value="SF4_HELICASE"/>
    <property type="match status" value="1"/>
</dbReference>
<dbReference type="InterPro" id="IPR007694">
    <property type="entry name" value="DNA_helicase_DnaB-like_C"/>
</dbReference>
<dbReference type="AlphaFoldDB" id="R6V2C5"/>
<evidence type="ECO:0000256" key="4">
    <source>
        <dbReference type="ARBA" id="ARBA00022741"/>
    </source>
</evidence>
<dbReference type="NCBIfam" id="TIGR00665">
    <property type="entry name" value="DnaB"/>
    <property type="match status" value="1"/>
</dbReference>
<dbReference type="GO" id="GO:0003677">
    <property type="term" value="F:DNA binding"/>
    <property type="evidence" value="ECO:0007669"/>
    <property type="project" value="UniProtKB-UniRule"/>
</dbReference>
<dbReference type="CDD" id="cd00984">
    <property type="entry name" value="DnaB_C"/>
    <property type="match status" value="1"/>
</dbReference>
<dbReference type="Proteomes" id="UP000017938">
    <property type="component" value="Unassembled WGS sequence"/>
</dbReference>